<evidence type="ECO:0000256" key="1">
    <source>
        <dbReference type="SAM" id="Phobius"/>
    </source>
</evidence>
<keyword evidence="1" id="KW-0812">Transmembrane</keyword>
<keyword evidence="3" id="KW-1185">Reference proteome</keyword>
<name>A0ABU2QZB7_9ACTN</name>
<evidence type="ECO:0000313" key="3">
    <source>
        <dbReference type="Proteomes" id="UP001183610"/>
    </source>
</evidence>
<comment type="caution">
    <text evidence="2">The sequence shown here is derived from an EMBL/GenBank/DDBJ whole genome shotgun (WGS) entry which is preliminary data.</text>
</comment>
<feature type="transmembrane region" description="Helical" evidence="1">
    <location>
        <begin position="100"/>
        <end position="121"/>
    </location>
</feature>
<gene>
    <name evidence="2" type="ORF">RM698_08915</name>
</gene>
<protein>
    <recommendedName>
        <fullName evidence="4">Integral membrane protein</fullName>
    </recommendedName>
</protein>
<reference evidence="3" key="1">
    <citation type="submission" date="2023-07" db="EMBL/GenBank/DDBJ databases">
        <title>30 novel species of actinomycetes from the DSMZ collection.</title>
        <authorList>
            <person name="Nouioui I."/>
        </authorList>
    </citation>
    <scope>NUCLEOTIDE SEQUENCE [LARGE SCALE GENOMIC DNA]</scope>
    <source>
        <strain evidence="3">DSM 41979</strain>
    </source>
</reference>
<keyword evidence="1" id="KW-0472">Membrane</keyword>
<dbReference type="RefSeq" id="WP_311651015.1">
    <property type="nucleotide sequence ID" value="NZ_JAVRET010000015.1"/>
</dbReference>
<feature type="transmembrane region" description="Helical" evidence="1">
    <location>
        <begin position="45"/>
        <end position="64"/>
    </location>
</feature>
<sequence>MEMEEAPAPARHASRLPPLPSWVPPACAVLFGTALALQYPGALGASLAAPLTGLVLALTAWTLLTRVRARRGIPRRGVPAWALSVPAACAALALDSADTAHSGAIHLAAGAFAAVLVWYRLRSRAAG</sequence>
<feature type="transmembrane region" description="Helical" evidence="1">
    <location>
        <begin position="76"/>
        <end position="94"/>
    </location>
</feature>
<dbReference type="EMBL" id="JAVRET010000015">
    <property type="protein sequence ID" value="MDT0409174.1"/>
    <property type="molecule type" value="Genomic_DNA"/>
</dbReference>
<organism evidence="2 3">
    <name type="scientific">Streptomyces evansiae</name>
    <dbReference type="NCBI Taxonomy" id="3075535"/>
    <lineage>
        <taxon>Bacteria</taxon>
        <taxon>Bacillati</taxon>
        <taxon>Actinomycetota</taxon>
        <taxon>Actinomycetes</taxon>
        <taxon>Kitasatosporales</taxon>
        <taxon>Streptomycetaceae</taxon>
        <taxon>Streptomyces</taxon>
    </lineage>
</organism>
<proteinExistence type="predicted"/>
<dbReference type="Proteomes" id="UP001183610">
    <property type="component" value="Unassembled WGS sequence"/>
</dbReference>
<accession>A0ABU2QZB7</accession>
<evidence type="ECO:0000313" key="2">
    <source>
        <dbReference type="EMBL" id="MDT0409174.1"/>
    </source>
</evidence>
<keyword evidence="1" id="KW-1133">Transmembrane helix</keyword>
<evidence type="ECO:0008006" key="4">
    <source>
        <dbReference type="Google" id="ProtNLM"/>
    </source>
</evidence>